<dbReference type="InterPro" id="IPR028349">
    <property type="entry name" value="PafC-like"/>
</dbReference>
<dbReference type="Proteomes" id="UP001206128">
    <property type="component" value="Unassembled WGS sequence"/>
</dbReference>
<dbReference type="GO" id="GO:0003677">
    <property type="term" value="F:DNA binding"/>
    <property type="evidence" value="ECO:0007669"/>
    <property type="project" value="UniProtKB-KW"/>
</dbReference>
<dbReference type="SUPFAM" id="SSF46785">
    <property type="entry name" value="Winged helix' DNA-binding domain"/>
    <property type="match status" value="1"/>
</dbReference>
<keyword evidence="2" id="KW-0804">Transcription</keyword>
<organism evidence="4 5">
    <name type="scientific">Goodfellowiella coeruleoviolacea</name>
    <dbReference type="NCBI Taxonomy" id="334858"/>
    <lineage>
        <taxon>Bacteria</taxon>
        <taxon>Bacillati</taxon>
        <taxon>Actinomycetota</taxon>
        <taxon>Actinomycetes</taxon>
        <taxon>Pseudonocardiales</taxon>
        <taxon>Pseudonocardiaceae</taxon>
        <taxon>Goodfellowiella</taxon>
    </lineage>
</organism>
<keyword evidence="1" id="KW-0805">Transcription regulation</keyword>
<keyword evidence="5" id="KW-1185">Reference proteome</keyword>
<dbReference type="AlphaFoldDB" id="A0AAE3GC28"/>
<feature type="domain" description="HTH deoR-type" evidence="3">
    <location>
        <begin position="1"/>
        <end position="55"/>
    </location>
</feature>
<dbReference type="InterPro" id="IPR013196">
    <property type="entry name" value="HTH_11"/>
</dbReference>
<dbReference type="PROSITE" id="PS51000">
    <property type="entry name" value="HTH_DEOR_2"/>
    <property type="match status" value="1"/>
</dbReference>
<dbReference type="PANTHER" id="PTHR34580:SF3">
    <property type="entry name" value="PROTEIN PAFB"/>
    <property type="match status" value="1"/>
</dbReference>
<accession>A0AAE3GC28</accession>
<evidence type="ECO:0000313" key="5">
    <source>
        <dbReference type="Proteomes" id="UP001206128"/>
    </source>
</evidence>
<dbReference type="InterPro" id="IPR026881">
    <property type="entry name" value="WYL_dom"/>
</dbReference>
<dbReference type="EMBL" id="JAMTCK010000005">
    <property type="protein sequence ID" value="MCP2165527.1"/>
    <property type="molecule type" value="Genomic_DNA"/>
</dbReference>
<name>A0AAE3GC28_9PSEU</name>
<evidence type="ECO:0000256" key="2">
    <source>
        <dbReference type="ARBA" id="ARBA00023163"/>
    </source>
</evidence>
<dbReference type="InterPro" id="IPR051534">
    <property type="entry name" value="CBASS_pafABC_assoc_protein"/>
</dbReference>
<comment type="caution">
    <text evidence="4">The sequence shown here is derived from an EMBL/GenBank/DDBJ whole genome shotgun (WGS) entry which is preliminary data.</text>
</comment>
<reference evidence="4" key="1">
    <citation type="submission" date="2022-06" db="EMBL/GenBank/DDBJ databases">
        <title>Genomic Encyclopedia of Archaeal and Bacterial Type Strains, Phase II (KMG-II): from individual species to whole genera.</title>
        <authorList>
            <person name="Goeker M."/>
        </authorList>
    </citation>
    <scope>NUCLEOTIDE SEQUENCE</scope>
    <source>
        <strain evidence="4">DSM 43935</strain>
    </source>
</reference>
<dbReference type="Pfam" id="PF13280">
    <property type="entry name" value="WYL"/>
    <property type="match status" value="1"/>
</dbReference>
<evidence type="ECO:0000256" key="1">
    <source>
        <dbReference type="ARBA" id="ARBA00023015"/>
    </source>
</evidence>
<dbReference type="InterPro" id="IPR036388">
    <property type="entry name" value="WH-like_DNA-bd_sf"/>
</dbReference>
<dbReference type="InterPro" id="IPR001034">
    <property type="entry name" value="DeoR_HTH"/>
</dbReference>
<evidence type="ECO:0000259" key="3">
    <source>
        <dbReference type="PROSITE" id="PS51000"/>
    </source>
</evidence>
<dbReference type="PIRSF" id="PIRSF016838">
    <property type="entry name" value="PafC"/>
    <property type="match status" value="1"/>
</dbReference>
<evidence type="ECO:0000313" key="4">
    <source>
        <dbReference type="EMBL" id="MCP2165527.1"/>
    </source>
</evidence>
<sequence length="314" mass="34771">MLELLSLLQTGRRWPAADLAARLGVSARTLRRDLDRLRDLGYPVASARGPGGSYQLVAGQAMPPLLLTDDEAVATVVGLRFAALTHADGDTGAADNALRKLEQVLPGRLRHRVRAVAASIETGSRPEQGLDLRTLRLLGTAAHSHQHVRFDYTSRTGQRSERRVEPYRQVLFGRRWYLLGWDRDRADWRTFRLDRISGLTVPGTTFAPRELPESGAVSFVQDSARYPITRRQGVVRFAAPVEVVSARLIPQAGTLEAVDEHTCRYVTAPDSWEWLAIVLAMVGVPYTIEGPAELIAYSRQLADRIARATSHPPV</sequence>
<dbReference type="PROSITE" id="PS52050">
    <property type="entry name" value="WYL"/>
    <property type="match status" value="1"/>
</dbReference>
<protein>
    <submittedName>
        <fullName evidence="4">DNA-binding transcriptional regulator YafY, contains an HTH and WYL domains</fullName>
    </submittedName>
</protein>
<dbReference type="GO" id="GO:0003700">
    <property type="term" value="F:DNA-binding transcription factor activity"/>
    <property type="evidence" value="ECO:0007669"/>
    <property type="project" value="InterPro"/>
</dbReference>
<dbReference type="InterPro" id="IPR036390">
    <property type="entry name" value="WH_DNA-bd_sf"/>
</dbReference>
<dbReference type="PANTHER" id="PTHR34580">
    <property type="match status" value="1"/>
</dbReference>
<keyword evidence="4" id="KW-0238">DNA-binding</keyword>
<dbReference type="Pfam" id="PF08279">
    <property type="entry name" value="HTH_11"/>
    <property type="match status" value="1"/>
</dbReference>
<gene>
    <name evidence="4" type="ORF">LX83_002385</name>
</gene>
<proteinExistence type="predicted"/>
<dbReference type="Gene3D" id="1.10.10.10">
    <property type="entry name" value="Winged helix-like DNA-binding domain superfamily/Winged helix DNA-binding domain"/>
    <property type="match status" value="1"/>
</dbReference>